<evidence type="ECO:0000256" key="2">
    <source>
        <dbReference type="ARBA" id="ARBA00022692"/>
    </source>
</evidence>
<dbReference type="AlphaFoldDB" id="A0A7R8CQU7"/>
<evidence type="ECO:0000313" key="8">
    <source>
        <dbReference type="EMBL" id="CAF2898884.1"/>
    </source>
</evidence>
<accession>A0A7R8CQU7</accession>
<organism evidence="8 9">
    <name type="scientific">Lepeophtheirus salmonis</name>
    <name type="common">Salmon louse</name>
    <name type="synonym">Caligus salmonis</name>
    <dbReference type="NCBI Taxonomy" id="72036"/>
    <lineage>
        <taxon>Eukaryota</taxon>
        <taxon>Metazoa</taxon>
        <taxon>Ecdysozoa</taxon>
        <taxon>Arthropoda</taxon>
        <taxon>Crustacea</taxon>
        <taxon>Multicrustacea</taxon>
        <taxon>Hexanauplia</taxon>
        <taxon>Copepoda</taxon>
        <taxon>Siphonostomatoida</taxon>
        <taxon>Caligidae</taxon>
        <taxon>Lepeophtheirus</taxon>
    </lineage>
</organism>
<dbReference type="GO" id="GO:0016020">
    <property type="term" value="C:membrane"/>
    <property type="evidence" value="ECO:0007669"/>
    <property type="project" value="UniProtKB-SubCell"/>
</dbReference>
<evidence type="ECO:0000256" key="6">
    <source>
        <dbReference type="SAM" id="Phobius"/>
    </source>
</evidence>
<evidence type="ECO:0000256" key="3">
    <source>
        <dbReference type="ARBA" id="ARBA00022989"/>
    </source>
</evidence>
<evidence type="ECO:0000259" key="7">
    <source>
        <dbReference type="Pfam" id="PF13908"/>
    </source>
</evidence>
<dbReference type="InterPro" id="IPR026910">
    <property type="entry name" value="Shisa"/>
</dbReference>
<dbReference type="InterPro" id="IPR053891">
    <property type="entry name" value="Shisa_N"/>
</dbReference>
<evidence type="ECO:0000313" key="9">
    <source>
        <dbReference type="Proteomes" id="UP000675881"/>
    </source>
</evidence>
<feature type="domain" description="Shisa N-terminal" evidence="7">
    <location>
        <begin position="46"/>
        <end position="95"/>
    </location>
</feature>
<keyword evidence="3 6" id="KW-1133">Transmembrane helix</keyword>
<protein>
    <submittedName>
        <fullName evidence="8">(salmon louse) hypothetical protein</fullName>
    </submittedName>
</protein>
<dbReference type="EMBL" id="HG994582">
    <property type="protein sequence ID" value="CAF2898884.1"/>
    <property type="molecule type" value="Genomic_DNA"/>
</dbReference>
<keyword evidence="4 6" id="KW-0472">Membrane</keyword>
<keyword evidence="2 6" id="KW-0812">Transmembrane</keyword>
<name>A0A7R8CQU7_LEPSM</name>
<gene>
    <name evidence="8" type="ORF">LSAA_7212</name>
</gene>
<keyword evidence="9" id="KW-1185">Reference proteome</keyword>
<evidence type="ECO:0000256" key="5">
    <source>
        <dbReference type="SAM" id="MobiDB-lite"/>
    </source>
</evidence>
<dbReference type="Pfam" id="PF13908">
    <property type="entry name" value="Shisa_N"/>
    <property type="match status" value="1"/>
</dbReference>
<dbReference type="Proteomes" id="UP000675881">
    <property type="component" value="Chromosome 3"/>
</dbReference>
<reference evidence="8" key="1">
    <citation type="submission" date="2021-02" db="EMBL/GenBank/DDBJ databases">
        <authorList>
            <person name="Bekaert M."/>
        </authorList>
    </citation>
    <scope>NUCLEOTIDE SEQUENCE</scope>
    <source>
        <strain evidence="8">IoA-00</strain>
    </source>
</reference>
<feature type="transmembrane region" description="Helical" evidence="6">
    <location>
        <begin position="103"/>
        <end position="132"/>
    </location>
</feature>
<evidence type="ECO:0000256" key="4">
    <source>
        <dbReference type="ARBA" id="ARBA00023136"/>
    </source>
</evidence>
<proteinExistence type="predicted"/>
<dbReference type="PANTHER" id="PTHR31395">
    <property type="entry name" value="SHISA"/>
    <property type="match status" value="1"/>
</dbReference>
<feature type="region of interest" description="Disordered" evidence="5">
    <location>
        <begin position="198"/>
        <end position="229"/>
    </location>
</feature>
<evidence type="ECO:0000256" key="1">
    <source>
        <dbReference type="ARBA" id="ARBA00004370"/>
    </source>
</evidence>
<sequence length="340" mass="37945">MCWTSVEHTCSLLKYKKEFNVKITKKKNNNKKPDLSDKFGSNGSGSEYCSGYKDPISNEWHTGFYCPASDESENVFCCGSSFRKYCCTKKDKVLQSEIQDLTILIGIIVGASAAIMIITLVSCFCCSCCILYKKRNSSSNGSMYRFHNASEHSGVTNMYSLSGGASRTGTPQLNSGHYHRMMHEETAAALSHHHRHYQRNGGMSHSHTLPHNLSHHSKNRQSEVNTQNHEQVRAYGTLGRMPRERPPPYHDLPASAYLPPPQNVTTASVIEEMSHSMQEPLKDIHPMDHNVIKVANESQQIGSCVSTPPPPEPHQILFSNAVAEANGEGDEEQLFHSTKF</sequence>
<dbReference type="OrthoDB" id="10010453at2759"/>
<feature type="compositionally biased region" description="Polar residues" evidence="5">
    <location>
        <begin position="201"/>
        <end position="211"/>
    </location>
</feature>
<comment type="subcellular location">
    <subcellularLocation>
        <location evidence="1">Membrane</location>
    </subcellularLocation>
</comment>
<dbReference type="PANTHER" id="PTHR31395:SF25">
    <property type="entry name" value="ABLIM_ANCHOR DOMAIN-CONTAINING PROTEIN"/>
    <property type="match status" value="1"/>
</dbReference>